<comment type="pathway">
    <text evidence="2">Protein modification; protein glycosylation.</text>
</comment>
<dbReference type="FunCoup" id="Q756T8">
    <property type="interactions" value="897"/>
</dbReference>
<dbReference type="Pfam" id="PF01532">
    <property type="entry name" value="Glyco_hydro_47"/>
    <property type="match status" value="1"/>
</dbReference>
<evidence type="ECO:0000256" key="3">
    <source>
        <dbReference type="ARBA" id="ARBA00007658"/>
    </source>
</evidence>
<dbReference type="OMA" id="AAFKHSW"/>
<evidence type="ECO:0000256" key="8">
    <source>
        <dbReference type="ARBA" id="ARBA00047669"/>
    </source>
</evidence>
<keyword evidence="15" id="KW-1185">Reference proteome</keyword>
<dbReference type="STRING" id="284811.Q756T8"/>
<evidence type="ECO:0000256" key="7">
    <source>
        <dbReference type="ARBA" id="ARBA00023157"/>
    </source>
</evidence>
<sequence length="552" mass="63102">MTKIGMRRIVKWISCLATVYFAYSYMQRHRFTTATDDTGGTEAQYAVEKVFLESWQDYVAHAWGYDVFNAASGQGQNFGEKPLGWMIVDALDTMMLMQAHTKDVRHRLRLRREVARCEAWIRDELDYDMNTEVSVFETTIRMLGGLLSAHHLAETLGVGTPAVYAAKAEELGARLVPAFLASPVGIPYSSVNLRTGEAVKSMGIGEASLAEFTTLQLEFKQLAYVTGNATYWKLAEAVYKPFFRENDYPAAYDGIAPVGVLPDTGKFFTPAFKIGARGDSYYEYLLKQYLQTREPLYWKLYQTTMTGMAKHMIARSVPDDYLYIGERYGTLSGPFMPQMDHLVCFIGGLYAMAATEGVPLAKAEQQPWFDGDRALYWQIAEDVTYTCYRTYHETPTGLAAEISFFSVREDEAHDSWWESPSRNFFIKPTDVQNLQRPETVESIMYMWHLSGDSKYRQWNWEIFEAFRKNTAYYRPDGSLTYTSINSVVAEGQTTPRDNMESFWLAETLKYVYLTFVDDFDLSKVVFNTEAHPLPVLDPEELARRGLVTGWDL</sequence>
<dbReference type="GO" id="GO:0016020">
    <property type="term" value="C:membrane"/>
    <property type="evidence" value="ECO:0000318"/>
    <property type="project" value="GO_Central"/>
</dbReference>
<dbReference type="GO" id="GO:0036503">
    <property type="term" value="P:ERAD pathway"/>
    <property type="evidence" value="ECO:0000318"/>
    <property type="project" value="GO_Central"/>
</dbReference>
<dbReference type="Gene3D" id="1.50.10.10">
    <property type="match status" value="1"/>
</dbReference>
<comment type="catalytic activity">
    <reaction evidence="8">
        <text>N(4)-(alpha-D-Man-(1-&gt;2)-alpha-D-Man-(1-&gt;2)-alpha-D-Man-(1-&gt;3)-[alpha-D-Man-(1-&gt;3)-[alpha-D-Man-(1-&gt;2)-alpha-D-Man-(1-&gt;6)]-alpha-D-Man-(1-&gt;6)]-beta-D-Man-(1-&gt;4)-beta-D-GlcNAc-(1-&gt;4)-beta-D-GlcNAc)-L-asparaginyl-[protein] (N-glucan mannose isomer 8A1,2,3B1,3) + 3 H2O = N(4)-(alpha-D-Man-(1-&gt;3)-[alpha-D-Man-(1-&gt;3)-[alpha-D-Man-(1-&gt;6)]-alpha-D-Man-(1-&gt;6)]-beta-D-Man-(1-&gt;4)-beta-D-GlcNAc-(1-&gt;4)-beta-D-GlcNAc)-L-asparaginyl-[protein] (N-glucan mannose isomer 5A1,2) + 3 beta-D-mannose</text>
        <dbReference type="Rhea" id="RHEA:56028"/>
        <dbReference type="Rhea" id="RHEA-COMP:14358"/>
        <dbReference type="Rhea" id="RHEA-COMP:14367"/>
        <dbReference type="ChEBI" id="CHEBI:15377"/>
        <dbReference type="ChEBI" id="CHEBI:28563"/>
        <dbReference type="ChEBI" id="CHEBI:59087"/>
        <dbReference type="ChEBI" id="CHEBI:60628"/>
        <dbReference type="EC" id="3.2.1.113"/>
    </reaction>
</comment>
<comment type="similarity">
    <text evidence="3 13">Belongs to the glycosyl hydrolase 47 family.</text>
</comment>
<name>Q756T8_EREGS</name>
<keyword evidence="4 11" id="KW-0479">Metal-binding</keyword>
<dbReference type="GO" id="GO:0005783">
    <property type="term" value="C:endoplasmic reticulum"/>
    <property type="evidence" value="ECO:0000318"/>
    <property type="project" value="GO_Central"/>
</dbReference>
<evidence type="ECO:0000256" key="4">
    <source>
        <dbReference type="ARBA" id="ARBA00022723"/>
    </source>
</evidence>
<keyword evidence="5 13" id="KW-0378">Hydrolase</keyword>
<evidence type="ECO:0000256" key="9">
    <source>
        <dbReference type="ARBA" id="ARBA00048605"/>
    </source>
</evidence>
<dbReference type="InterPro" id="IPR036026">
    <property type="entry name" value="Seven-hairpin_glycosidases"/>
</dbReference>
<dbReference type="GO" id="GO:0004571">
    <property type="term" value="F:mannosyl-oligosaccharide 1,2-alpha-mannosidase activity"/>
    <property type="evidence" value="ECO:0000318"/>
    <property type="project" value="GO_Central"/>
</dbReference>
<dbReference type="SUPFAM" id="SSF48225">
    <property type="entry name" value="Seven-hairpin glycosidases"/>
    <property type="match status" value="1"/>
</dbReference>
<organism evidence="14 15">
    <name type="scientific">Eremothecium gossypii (strain ATCC 10895 / CBS 109.51 / FGSC 9923 / NRRL Y-1056)</name>
    <name type="common">Yeast</name>
    <name type="synonym">Ashbya gossypii</name>
    <dbReference type="NCBI Taxonomy" id="284811"/>
    <lineage>
        <taxon>Eukaryota</taxon>
        <taxon>Fungi</taxon>
        <taxon>Dikarya</taxon>
        <taxon>Ascomycota</taxon>
        <taxon>Saccharomycotina</taxon>
        <taxon>Saccharomycetes</taxon>
        <taxon>Saccharomycetales</taxon>
        <taxon>Saccharomycetaceae</taxon>
        <taxon>Eremothecium</taxon>
    </lineage>
</organism>
<dbReference type="EC" id="3.2.1.-" evidence="13"/>
<comment type="catalytic activity">
    <reaction evidence="9">
        <text>N(4)-(alpha-D-Man-(1-&gt;2)-alpha-D-Man-(1-&gt;2)-alpha-D-Man-(1-&gt;3)-[alpha-D-Man-(1-&gt;2)-alpha-D-Man-(1-&gt;3)-[alpha-D-Man-(1-&gt;2)-alpha-D-Man-(1-&gt;6)]-alpha-D-Man-(1-&gt;6)]-beta-D-Man-(1-&gt;4)-beta-D-GlcNAc-(1-&gt;4)-beta-D-GlcNAc)-L-asparaginyl-[protein] (N-glucan mannose isomer 9A1,2,3B1,2,3) + 4 H2O = N(4)-(alpha-D-Man-(1-&gt;3)-[alpha-D-Man-(1-&gt;3)-[alpha-D-Man-(1-&gt;6)]-alpha-D-Man-(1-&gt;6)]-beta-D-Man-(1-&gt;4)-beta-D-GlcNAc-(1-&gt;4)-beta-D-GlcNAc)-L-asparaginyl-[protein] (N-glucan mannose isomer 5A1,2) + 4 beta-D-mannose</text>
        <dbReference type="Rhea" id="RHEA:56008"/>
        <dbReference type="Rhea" id="RHEA-COMP:14356"/>
        <dbReference type="Rhea" id="RHEA-COMP:14367"/>
        <dbReference type="ChEBI" id="CHEBI:15377"/>
        <dbReference type="ChEBI" id="CHEBI:28563"/>
        <dbReference type="ChEBI" id="CHEBI:59087"/>
        <dbReference type="ChEBI" id="CHEBI:139493"/>
        <dbReference type="EC" id="3.2.1.113"/>
    </reaction>
</comment>
<evidence type="ECO:0000313" key="14">
    <source>
        <dbReference type="EMBL" id="AAS52847.1"/>
    </source>
</evidence>
<dbReference type="PANTHER" id="PTHR11742:SF55">
    <property type="entry name" value="ENDOPLASMIC RETICULUM MANNOSYL-OLIGOSACCHARIDE 1,2-ALPHA-MANNOSIDASE"/>
    <property type="match status" value="1"/>
</dbReference>
<dbReference type="eggNOG" id="KOG2431">
    <property type="taxonomic scope" value="Eukaryota"/>
</dbReference>
<feature type="disulfide bond" evidence="12">
    <location>
        <begin position="344"/>
        <end position="387"/>
    </location>
</feature>
<proteinExistence type="inferred from homology"/>
<dbReference type="RefSeq" id="NP_985023.1">
    <property type="nucleotide sequence ID" value="NM_210377.1"/>
</dbReference>
<dbReference type="InterPro" id="IPR050749">
    <property type="entry name" value="Glycosyl_Hydrolase_47"/>
</dbReference>
<comment type="cofactor">
    <cofactor evidence="1 11">
        <name>Ca(2+)</name>
        <dbReference type="ChEBI" id="CHEBI:29108"/>
    </cofactor>
</comment>
<evidence type="ECO:0000313" key="15">
    <source>
        <dbReference type="Proteomes" id="UP000000591"/>
    </source>
</evidence>
<gene>
    <name evidence="14" type="ORF">AGOS_AER165W</name>
</gene>
<dbReference type="CAZy" id="GH47">
    <property type="family name" value="Glycoside Hydrolase Family 47"/>
</dbReference>
<dbReference type="PANTHER" id="PTHR11742">
    <property type="entry name" value="MANNOSYL-OLIGOSACCHARIDE ALPHA-1,2-MANNOSIDASE-RELATED"/>
    <property type="match status" value="1"/>
</dbReference>
<evidence type="ECO:0000256" key="5">
    <source>
        <dbReference type="ARBA" id="ARBA00022801"/>
    </source>
</evidence>
<evidence type="ECO:0000256" key="6">
    <source>
        <dbReference type="ARBA" id="ARBA00022837"/>
    </source>
</evidence>
<evidence type="ECO:0000256" key="13">
    <source>
        <dbReference type="RuleBase" id="RU361193"/>
    </source>
</evidence>
<feature type="binding site" evidence="11">
    <location>
        <position position="528"/>
    </location>
    <ligand>
        <name>Ca(2+)</name>
        <dbReference type="ChEBI" id="CHEBI:29108"/>
    </ligand>
</feature>
<feature type="active site" description="Proton donor" evidence="10">
    <location>
        <position position="401"/>
    </location>
</feature>
<dbReference type="InterPro" id="IPR001382">
    <property type="entry name" value="Glyco_hydro_47"/>
</dbReference>
<dbReference type="PRINTS" id="PR00747">
    <property type="entry name" value="GLYHDRLASE47"/>
</dbReference>
<feature type="active site" description="Proton donor" evidence="10">
    <location>
        <position position="137"/>
    </location>
</feature>
<dbReference type="InterPro" id="IPR012341">
    <property type="entry name" value="6hp_glycosidase-like_sf"/>
</dbReference>
<dbReference type="GO" id="GO:0005975">
    <property type="term" value="P:carbohydrate metabolic process"/>
    <property type="evidence" value="ECO:0007669"/>
    <property type="project" value="InterPro"/>
</dbReference>
<dbReference type="HOGENOM" id="CLU_003818_3_0_1"/>
<dbReference type="EMBL" id="AE016818">
    <property type="protein sequence ID" value="AAS52847.1"/>
    <property type="molecule type" value="Genomic_DNA"/>
</dbReference>
<reference evidence="15" key="2">
    <citation type="journal article" date="2013" name="G3 (Bethesda)">
        <title>Genomes of Ashbya fungi isolated from insects reveal four mating-type loci, numerous translocations, lack of transposons, and distinct gene duplications.</title>
        <authorList>
            <person name="Dietrich F.S."/>
            <person name="Voegeli S."/>
            <person name="Kuo S."/>
            <person name="Philippsen P."/>
        </authorList>
    </citation>
    <scope>GENOME REANNOTATION</scope>
    <source>
        <strain evidence="15">ATCC 10895 / CBS 109.51 / FGSC 9923 / NRRL Y-1056</strain>
    </source>
</reference>
<keyword evidence="7 12" id="KW-1015">Disulfide bond</keyword>
<evidence type="ECO:0000256" key="10">
    <source>
        <dbReference type="PIRSR" id="PIRSR601382-1"/>
    </source>
</evidence>
<dbReference type="KEGG" id="ago:AGOS_AER165W"/>
<dbReference type="GeneID" id="4621230"/>
<reference evidence="14 15" key="1">
    <citation type="journal article" date="2004" name="Science">
        <title>The Ashbya gossypii genome as a tool for mapping the ancient Saccharomyces cerevisiae genome.</title>
        <authorList>
            <person name="Dietrich F.S."/>
            <person name="Voegeli S."/>
            <person name="Brachat S."/>
            <person name="Lerch A."/>
            <person name="Gates K."/>
            <person name="Steiner S."/>
            <person name="Mohr C."/>
            <person name="Pohlmann R."/>
            <person name="Luedi P."/>
            <person name="Choi S."/>
            <person name="Wing R.A."/>
            <person name="Flavier A."/>
            <person name="Gaffney T.D."/>
            <person name="Philippsen P."/>
        </authorList>
    </citation>
    <scope>NUCLEOTIDE SEQUENCE [LARGE SCALE GENOMIC DNA]</scope>
    <source>
        <strain evidence="15">ATCC 10895 / CBS 109.51 / FGSC 9923 / NRRL Y-1056</strain>
    </source>
</reference>
<dbReference type="Proteomes" id="UP000000591">
    <property type="component" value="Chromosome V"/>
</dbReference>
<keyword evidence="13" id="KW-0326">Glycosidase</keyword>
<evidence type="ECO:0000256" key="2">
    <source>
        <dbReference type="ARBA" id="ARBA00004922"/>
    </source>
</evidence>
<dbReference type="GO" id="GO:0005509">
    <property type="term" value="F:calcium ion binding"/>
    <property type="evidence" value="ECO:0007669"/>
    <property type="project" value="InterPro"/>
</dbReference>
<dbReference type="OrthoDB" id="8118055at2759"/>
<keyword evidence="6 11" id="KW-0106">Calcium</keyword>
<dbReference type="AlphaFoldDB" id="Q756T8"/>
<accession>Q756T8</accession>
<protein>
    <recommendedName>
        <fullName evidence="13">alpha-1,2-Mannosidase</fullName>
        <ecNumber evidence="13">3.2.1.-</ecNumber>
    </recommendedName>
</protein>
<evidence type="ECO:0000256" key="1">
    <source>
        <dbReference type="ARBA" id="ARBA00001913"/>
    </source>
</evidence>
<evidence type="ECO:0000256" key="11">
    <source>
        <dbReference type="PIRSR" id="PIRSR601382-2"/>
    </source>
</evidence>
<dbReference type="InParanoid" id="Q756T8"/>
<feature type="active site" evidence="10">
    <location>
        <position position="279"/>
    </location>
</feature>
<evidence type="ECO:0000256" key="12">
    <source>
        <dbReference type="PIRSR" id="PIRSR601382-3"/>
    </source>
</evidence>
<feature type="active site" evidence="10">
    <location>
        <position position="438"/>
    </location>
</feature>